<comment type="caution">
    <text evidence="1">The sequence shown here is derived from an EMBL/GenBank/DDBJ whole genome shotgun (WGS) entry which is preliminary data.</text>
</comment>
<proteinExistence type="predicted"/>
<dbReference type="Proteomes" id="UP000824540">
    <property type="component" value="Unassembled WGS sequence"/>
</dbReference>
<reference evidence="1" key="1">
    <citation type="thesis" date="2021" institute="BYU ScholarsArchive" country="Provo, UT, USA">
        <title>Applications of and Algorithms for Genome Assembly and Genomic Analyses with an Emphasis on Marine Teleosts.</title>
        <authorList>
            <person name="Pickett B.D."/>
        </authorList>
    </citation>
    <scope>NUCLEOTIDE SEQUENCE</scope>
    <source>
        <strain evidence="1">HI-2016</strain>
    </source>
</reference>
<gene>
    <name evidence="1" type="ORF">JZ751_008349</name>
</gene>
<name>A0A8T2N6N7_9TELE</name>
<evidence type="ECO:0000313" key="1">
    <source>
        <dbReference type="EMBL" id="KAG9334261.1"/>
    </source>
</evidence>
<dbReference type="EMBL" id="JAFBMS010000155">
    <property type="protein sequence ID" value="KAG9334261.1"/>
    <property type="molecule type" value="Genomic_DNA"/>
</dbReference>
<accession>A0A8T2N6N7</accession>
<dbReference type="AlphaFoldDB" id="A0A8T2N6N7"/>
<keyword evidence="2" id="KW-1185">Reference proteome</keyword>
<evidence type="ECO:0000313" key="2">
    <source>
        <dbReference type="Proteomes" id="UP000824540"/>
    </source>
</evidence>
<organism evidence="1 2">
    <name type="scientific">Albula glossodonta</name>
    <name type="common">roundjaw bonefish</name>
    <dbReference type="NCBI Taxonomy" id="121402"/>
    <lineage>
        <taxon>Eukaryota</taxon>
        <taxon>Metazoa</taxon>
        <taxon>Chordata</taxon>
        <taxon>Craniata</taxon>
        <taxon>Vertebrata</taxon>
        <taxon>Euteleostomi</taxon>
        <taxon>Actinopterygii</taxon>
        <taxon>Neopterygii</taxon>
        <taxon>Teleostei</taxon>
        <taxon>Albuliformes</taxon>
        <taxon>Albulidae</taxon>
        <taxon>Albula</taxon>
    </lineage>
</organism>
<protein>
    <submittedName>
        <fullName evidence="1">Uncharacterized protein</fullName>
    </submittedName>
</protein>
<sequence>MCVRLVVESVIRTFKCYEERGAKALGTWVLKGPSKVVSIGNCRVSKLGSWKYPYAERENA</sequence>